<reference evidence="1" key="1">
    <citation type="journal article" date="2023" name="IScience">
        <title>Live-bearing cockroach genome reveals convergent evolutionary mechanisms linked to viviparity in insects and beyond.</title>
        <authorList>
            <person name="Fouks B."/>
            <person name="Harrison M.C."/>
            <person name="Mikhailova A.A."/>
            <person name="Marchal E."/>
            <person name="English S."/>
            <person name="Carruthers M."/>
            <person name="Jennings E.C."/>
            <person name="Chiamaka E.L."/>
            <person name="Frigard R.A."/>
            <person name="Pippel M."/>
            <person name="Attardo G.M."/>
            <person name="Benoit J.B."/>
            <person name="Bornberg-Bauer E."/>
            <person name="Tobe S.S."/>
        </authorList>
    </citation>
    <scope>NUCLEOTIDE SEQUENCE</scope>
    <source>
        <strain evidence="1">Stay&amp;Tobe</strain>
    </source>
</reference>
<evidence type="ECO:0000313" key="1">
    <source>
        <dbReference type="EMBL" id="KAJ9584692.1"/>
    </source>
</evidence>
<reference evidence="1" key="2">
    <citation type="submission" date="2023-05" db="EMBL/GenBank/DDBJ databases">
        <authorList>
            <person name="Fouks B."/>
        </authorList>
    </citation>
    <scope>NUCLEOTIDE SEQUENCE</scope>
    <source>
        <strain evidence="1">Stay&amp;Tobe</strain>
        <tissue evidence="1">Testes</tissue>
    </source>
</reference>
<name>A0AAD7ZQG9_DIPPU</name>
<accession>A0AAD7ZQG9</accession>
<dbReference type="EMBL" id="JASPKZ010007372">
    <property type="protein sequence ID" value="KAJ9584692.1"/>
    <property type="molecule type" value="Genomic_DNA"/>
</dbReference>
<comment type="caution">
    <text evidence="1">The sequence shown here is derived from an EMBL/GenBank/DDBJ whole genome shotgun (WGS) entry which is preliminary data.</text>
</comment>
<sequence>FRDTLNPVSQKKKLIRRPVMHLEIYSTEYLDFHHGHDINKTSVLRMLLNSLGNFKEESGGSVTSSSYYIPQFIESTNGPIRMKNTDMS</sequence>
<proteinExistence type="predicted"/>
<feature type="non-terminal residue" evidence="1">
    <location>
        <position position="1"/>
    </location>
</feature>
<keyword evidence="2" id="KW-1185">Reference proteome</keyword>
<evidence type="ECO:0000313" key="2">
    <source>
        <dbReference type="Proteomes" id="UP001233999"/>
    </source>
</evidence>
<dbReference type="Proteomes" id="UP001233999">
    <property type="component" value="Unassembled WGS sequence"/>
</dbReference>
<organism evidence="1 2">
    <name type="scientific">Diploptera punctata</name>
    <name type="common">Pacific beetle cockroach</name>
    <dbReference type="NCBI Taxonomy" id="6984"/>
    <lineage>
        <taxon>Eukaryota</taxon>
        <taxon>Metazoa</taxon>
        <taxon>Ecdysozoa</taxon>
        <taxon>Arthropoda</taxon>
        <taxon>Hexapoda</taxon>
        <taxon>Insecta</taxon>
        <taxon>Pterygota</taxon>
        <taxon>Neoptera</taxon>
        <taxon>Polyneoptera</taxon>
        <taxon>Dictyoptera</taxon>
        <taxon>Blattodea</taxon>
        <taxon>Blaberoidea</taxon>
        <taxon>Blaberidae</taxon>
        <taxon>Diplopterinae</taxon>
        <taxon>Diploptera</taxon>
    </lineage>
</organism>
<protein>
    <submittedName>
        <fullName evidence="1">Uncharacterized protein</fullName>
    </submittedName>
</protein>
<dbReference type="AlphaFoldDB" id="A0AAD7ZQG9"/>
<gene>
    <name evidence="1" type="ORF">L9F63_020953</name>
</gene>
<feature type="non-terminal residue" evidence="1">
    <location>
        <position position="88"/>
    </location>
</feature>